<dbReference type="AlphaFoldDB" id="A0A0F6IEQ4"/>
<accession>A0A0F6IEQ4</accession>
<protein>
    <submittedName>
        <fullName evidence="1">Uncharacterized protein</fullName>
    </submittedName>
</protein>
<dbReference type="Proteomes" id="UP000012164">
    <property type="component" value="Unassembled WGS sequence"/>
</dbReference>
<proteinExistence type="predicted"/>
<evidence type="ECO:0000313" key="1">
    <source>
        <dbReference type="EMBL" id="EMJ36529.1"/>
    </source>
</evidence>
<evidence type="ECO:0000313" key="2">
    <source>
        <dbReference type="Proteomes" id="UP000012164"/>
    </source>
</evidence>
<sequence>MRCLLISLFNWLKFYFLISTNVYDLVRNLNFQESDLIFESWIAVLILLPCS</sequence>
<comment type="caution">
    <text evidence="1">The sequence shown here is derived from an EMBL/GenBank/DDBJ whole genome shotgun (WGS) entry which is preliminary data.</text>
</comment>
<reference evidence="1 2" key="1">
    <citation type="submission" date="2013-01" db="EMBL/GenBank/DDBJ databases">
        <authorList>
            <person name="Harkins D.M."/>
            <person name="Durkin A.S."/>
            <person name="Brinkac L.M."/>
            <person name="Haft D.H."/>
            <person name="Selengut J.D."/>
            <person name="Sanka R."/>
            <person name="DePew J."/>
            <person name="Purushe J."/>
            <person name="Peacock S.J."/>
            <person name="Thaipadungpanit J."/>
            <person name="Wuthiekanun V.W."/>
            <person name="Day N.P."/>
            <person name="Vinetz J.M."/>
            <person name="Sutton G.G."/>
            <person name="Nierman W.C."/>
            <person name="Fouts D.E."/>
        </authorList>
    </citation>
    <scope>NUCLEOTIDE SEQUENCE [LARGE SCALE GENOMIC DNA]</scope>
    <source>
        <strain evidence="1 2">FPW1039</strain>
    </source>
</reference>
<name>A0A0F6IEQ4_LEPIR</name>
<organism evidence="1 2">
    <name type="scientific">Leptospira interrogans str. FPW1039</name>
    <dbReference type="NCBI Taxonomy" id="1193040"/>
    <lineage>
        <taxon>Bacteria</taxon>
        <taxon>Pseudomonadati</taxon>
        <taxon>Spirochaetota</taxon>
        <taxon>Spirochaetia</taxon>
        <taxon>Leptospirales</taxon>
        <taxon>Leptospiraceae</taxon>
        <taxon>Leptospira</taxon>
    </lineage>
</organism>
<gene>
    <name evidence="1" type="ORF">LEP1GSC079_2236</name>
</gene>
<dbReference type="EMBL" id="AKWR02000121">
    <property type="protein sequence ID" value="EMJ36529.1"/>
    <property type="molecule type" value="Genomic_DNA"/>
</dbReference>